<name>A0A6C0HHS7_9ZZZZ</name>
<organism evidence="2">
    <name type="scientific">viral metagenome</name>
    <dbReference type="NCBI Taxonomy" id="1070528"/>
    <lineage>
        <taxon>unclassified sequences</taxon>
        <taxon>metagenomes</taxon>
        <taxon>organismal metagenomes</taxon>
    </lineage>
</organism>
<keyword evidence="1" id="KW-0175">Coiled coil</keyword>
<protein>
    <submittedName>
        <fullName evidence="2">Uncharacterized protein</fullName>
    </submittedName>
</protein>
<feature type="coiled-coil region" evidence="1">
    <location>
        <begin position="4"/>
        <end position="48"/>
    </location>
</feature>
<reference evidence="2" key="1">
    <citation type="journal article" date="2020" name="Nature">
        <title>Giant virus diversity and host interactions through global metagenomics.</title>
        <authorList>
            <person name="Schulz F."/>
            <person name="Roux S."/>
            <person name="Paez-Espino D."/>
            <person name="Jungbluth S."/>
            <person name="Walsh D.A."/>
            <person name="Denef V.J."/>
            <person name="McMahon K.D."/>
            <person name="Konstantinidis K.T."/>
            <person name="Eloe-Fadrosh E.A."/>
            <person name="Kyrpides N.C."/>
            <person name="Woyke T."/>
        </authorList>
    </citation>
    <scope>NUCLEOTIDE SEQUENCE</scope>
    <source>
        <strain evidence="2">GVMAG-M-3300023184-105</strain>
    </source>
</reference>
<dbReference type="EMBL" id="MN739963">
    <property type="protein sequence ID" value="QHT80142.1"/>
    <property type="molecule type" value="Genomic_DNA"/>
</dbReference>
<accession>A0A6C0HHS7</accession>
<dbReference type="AlphaFoldDB" id="A0A6C0HHS7"/>
<evidence type="ECO:0000256" key="1">
    <source>
        <dbReference type="SAM" id="Coils"/>
    </source>
</evidence>
<sequence>MDKVEKLETQNKALEHEVAVQKKRDLAHKKLLENMLKKNEEIKKLAASDIKYIKKQLAAFNK</sequence>
<evidence type="ECO:0000313" key="2">
    <source>
        <dbReference type="EMBL" id="QHT80142.1"/>
    </source>
</evidence>
<proteinExistence type="predicted"/>